<dbReference type="OrthoDB" id="6555416at2"/>
<evidence type="ECO:0000256" key="1">
    <source>
        <dbReference type="SAM" id="Phobius"/>
    </source>
</evidence>
<keyword evidence="1" id="KW-0812">Transmembrane</keyword>
<gene>
    <name evidence="2" type="ORF">CQW29_19040</name>
</gene>
<dbReference type="AlphaFoldDB" id="A0A2S9I7R8"/>
<proteinExistence type="predicted"/>
<keyword evidence="3" id="KW-1185">Reference proteome</keyword>
<accession>A0A2S9I7R8</accession>
<evidence type="ECO:0000313" key="3">
    <source>
        <dbReference type="Proteomes" id="UP000239181"/>
    </source>
</evidence>
<keyword evidence="1" id="KW-0472">Membrane</keyword>
<protein>
    <recommendedName>
        <fullName evidence="4">Pilus assembly protein TadE</fullName>
    </recommendedName>
</protein>
<dbReference type="Proteomes" id="UP000239181">
    <property type="component" value="Unassembled WGS sequence"/>
</dbReference>
<feature type="transmembrane region" description="Helical" evidence="1">
    <location>
        <begin position="20"/>
        <end position="39"/>
    </location>
</feature>
<dbReference type="RefSeq" id="WP_105594318.1">
    <property type="nucleotide sequence ID" value="NZ_PDET01000015.1"/>
</dbReference>
<sequence>MTGGKLRRFSAAARCERGVIATELAFLAPVVLVGVMMLFELARIGLVIGIGSVALDNAVQSFRLDTLESESASNMADSLRSRMVKAGYGYISADDLSVSVLHFDSLSELGGLTVSDDEQGENRQKLPVWSVTVQIKKEFLSPLPEVLSLGNTFRYQYKHVFGTELNDE</sequence>
<evidence type="ECO:0000313" key="2">
    <source>
        <dbReference type="EMBL" id="PRD13843.1"/>
    </source>
</evidence>
<dbReference type="EMBL" id="PDET01000015">
    <property type="protein sequence ID" value="PRD13843.1"/>
    <property type="molecule type" value="Genomic_DNA"/>
</dbReference>
<name>A0A2S9I7R8_9GAMM</name>
<keyword evidence="1" id="KW-1133">Transmembrane helix</keyword>
<comment type="caution">
    <text evidence="2">The sequence shown here is derived from an EMBL/GenBank/DDBJ whole genome shotgun (WGS) entry which is preliminary data.</text>
</comment>
<evidence type="ECO:0008006" key="4">
    <source>
        <dbReference type="Google" id="ProtNLM"/>
    </source>
</evidence>
<reference evidence="2 3" key="1">
    <citation type="submission" date="2017-10" db="EMBL/GenBank/DDBJ databases">
        <title>Draft genome of two endophytic bacteria isolated from 'guarana' Paullinia cupana (Mart.) Ducke.</title>
        <authorList>
            <person name="Siqueira K.A."/>
            <person name="Liotti R.G."/>
            <person name="Mendes T.A."/>
            <person name="Soares M.A."/>
        </authorList>
    </citation>
    <scope>NUCLEOTIDE SEQUENCE [LARGE SCALE GENOMIC DNA]</scope>
    <source>
        <strain evidence="2 3">342</strain>
    </source>
</reference>
<organism evidence="2 3">
    <name type="scientific">Pantoea coffeiphila</name>
    <dbReference type="NCBI Taxonomy" id="1465635"/>
    <lineage>
        <taxon>Bacteria</taxon>
        <taxon>Pseudomonadati</taxon>
        <taxon>Pseudomonadota</taxon>
        <taxon>Gammaproteobacteria</taxon>
        <taxon>Enterobacterales</taxon>
        <taxon>Erwiniaceae</taxon>
        <taxon>Pantoea</taxon>
    </lineage>
</organism>